<evidence type="ECO:0000256" key="6">
    <source>
        <dbReference type="SAM" id="MobiDB-lite"/>
    </source>
</evidence>
<reference evidence="9 10" key="1">
    <citation type="submission" date="2020-08" db="EMBL/GenBank/DDBJ databases">
        <title>Sequencing the genomes of 1000 actinobacteria strains.</title>
        <authorList>
            <person name="Klenk H.-P."/>
        </authorList>
    </citation>
    <scope>NUCLEOTIDE SEQUENCE [LARGE SCALE GENOMIC DNA]</scope>
    <source>
        <strain evidence="9 10">DSM 45258</strain>
    </source>
</reference>
<dbReference type="InterPro" id="IPR037121">
    <property type="entry name" value="Ribosomal_bL25_C"/>
</dbReference>
<gene>
    <name evidence="5" type="primary">rplY</name>
    <name evidence="5" type="synonym">ctc</name>
    <name evidence="9" type="ORF">FHU29_000391</name>
</gene>
<dbReference type="GO" id="GO:0022625">
    <property type="term" value="C:cytosolic large ribosomal subunit"/>
    <property type="evidence" value="ECO:0007669"/>
    <property type="project" value="TreeGrafter"/>
</dbReference>
<dbReference type="OrthoDB" id="5242980at2"/>
<dbReference type="Gene3D" id="2.40.240.10">
    <property type="entry name" value="Ribosomal Protein L25, Chain P"/>
    <property type="match status" value="1"/>
</dbReference>
<dbReference type="Pfam" id="PF01386">
    <property type="entry name" value="Ribosomal_L25p"/>
    <property type="match status" value="1"/>
</dbReference>
<evidence type="ECO:0000313" key="10">
    <source>
        <dbReference type="Proteomes" id="UP000567922"/>
    </source>
</evidence>
<dbReference type="CDD" id="cd00495">
    <property type="entry name" value="Ribosomal_L25_TL5_CTC"/>
    <property type="match status" value="1"/>
</dbReference>
<dbReference type="GO" id="GO:0008097">
    <property type="term" value="F:5S rRNA binding"/>
    <property type="evidence" value="ECO:0007669"/>
    <property type="project" value="InterPro"/>
</dbReference>
<dbReference type="Gene3D" id="2.170.120.20">
    <property type="entry name" value="Ribosomal protein L25, beta domain"/>
    <property type="match status" value="1"/>
</dbReference>
<comment type="function">
    <text evidence="5">This is one of the proteins that binds to the 5S RNA in the ribosome where it forms part of the central protuberance.</text>
</comment>
<keyword evidence="2 5" id="KW-0694">RNA-binding</keyword>
<dbReference type="RefSeq" id="WP_064439640.1">
    <property type="nucleotide sequence ID" value="NZ_BDDI01000005.1"/>
</dbReference>
<keyword evidence="1 5" id="KW-0699">rRNA-binding</keyword>
<comment type="caution">
    <text evidence="9">The sequence shown here is derived from an EMBL/GenBank/DDBJ whole genome shotgun (WGS) entry which is preliminary data.</text>
</comment>
<dbReference type="InterPro" id="IPR011035">
    <property type="entry name" value="Ribosomal_bL25/Gln-tRNA_synth"/>
</dbReference>
<evidence type="ECO:0000256" key="4">
    <source>
        <dbReference type="ARBA" id="ARBA00023274"/>
    </source>
</evidence>
<dbReference type="InterPro" id="IPR020056">
    <property type="entry name" value="Rbsml_bL25/Gln-tRNA_synth_N"/>
</dbReference>
<evidence type="ECO:0000256" key="3">
    <source>
        <dbReference type="ARBA" id="ARBA00022980"/>
    </source>
</evidence>
<sequence>MADTFELAVEERTEFGKGAARRARRDWKIPAVLYGHGEPPQHLLLPFTEFAAILRSGGTNAILSLNIGGKKSLAFTKSVSTHPIRPVIEHVDLLVVKKGEKISVDIPVVISGEAAPDTLVTQDAGTLTVLADALNIPEEFDVSVEGAEAGTQILASDVQLPAGVELESDPETLVANVTAAQEEEVPEEGAEPEAVEAEAPEGDAVPEDASEE</sequence>
<proteinExistence type="inferred from homology"/>
<dbReference type="PANTHER" id="PTHR33284">
    <property type="entry name" value="RIBOSOMAL PROTEIN L25/GLN-TRNA SYNTHETASE, ANTI-CODON-BINDING DOMAIN-CONTAINING PROTEIN"/>
    <property type="match status" value="1"/>
</dbReference>
<comment type="similarity">
    <text evidence="5">Belongs to the bacterial ribosomal protein bL25 family. CTC subfamily.</text>
</comment>
<dbReference type="NCBIfam" id="TIGR00731">
    <property type="entry name" value="bL25_bact_ctc"/>
    <property type="match status" value="1"/>
</dbReference>
<feature type="compositionally biased region" description="Acidic residues" evidence="6">
    <location>
        <begin position="181"/>
        <end position="212"/>
    </location>
</feature>
<evidence type="ECO:0000256" key="1">
    <source>
        <dbReference type="ARBA" id="ARBA00022730"/>
    </source>
</evidence>
<dbReference type="EMBL" id="JACHWS010000001">
    <property type="protein sequence ID" value="MBB3035957.1"/>
    <property type="molecule type" value="Genomic_DNA"/>
</dbReference>
<dbReference type="GO" id="GO:0003735">
    <property type="term" value="F:structural constituent of ribosome"/>
    <property type="evidence" value="ECO:0007669"/>
    <property type="project" value="InterPro"/>
</dbReference>
<comment type="subunit">
    <text evidence="5">Part of the 50S ribosomal subunit; part of the 5S rRNA/L5/L18/L25 subcomplex. Contacts the 5S rRNA. Binds to the 5S rRNA independently of L5 and L18.</text>
</comment>
<keyword evidence="3 5" id="KW-0689">Ribosomal protein</keyword>
<feature type="domain" description="Large ribosomal subunit protein bL25 beta" evidence="8">
    <location>
        <begin position="101"/>
        <end position="180"/>
    </location>
</feature>
<evidence type="ECO:0000313" key="9">
    <source>
        <dbReference type="EMBL" id="MBB3035957.1"/>
    </source>
</evidence>
<evidence type="ECO:0000256" key="2">
    <source>
        <dbReference type="ARBA" id="ARBA00022884"/>
    </source>
</evidence>
<dbReference type="InterPro" id="IPR020057">
    <property type="entry name" value="Ribosomal_bL25_b-dom"/>
</dbReference>
<evidence type="ECO:0000259" key="7">
    <source>
        <dbReference type="Pfam" id="PF01386"/>
    </source>
</evidence>
<evidence type="ECO:0000259" key="8">
    <source>
        <dbReference type="Pfam" id="PF14693"/>
    </source>
</evidence>
<dbReference type="HAMAP" id="MF_01334">
    <property type="entry name" value="Ribosomal_bL25_CTC"/>
    <property type="match status" value="1"/>
</dbReference>
<feature type="domain" description="Large ribosomal subunit protein bL25 L25" evidence="7">
    <location>
        <begin position="7"/>
        <end position="93"/>
    </location>
</feature>
<dbReference type="Proteomes" id="UP000567922">
    <property type="component" value="Unassembled WGS sequence"/>
</dbReference>
<dbReference type="InterPro" id="IPR029751">
    <property type="entry name" value="Ribosomal_L25_dom"/>
</dbReference>
<dbReference type="Pfam" id="PF14693">
    <property type="entry name" value="Ribosomal_TL5_C"/>
    <property type="match status" value="1"/>
</dbReference>
<keyword evidence="10" id="KW-1185">Reference proteome</keyword>
<dbReference type="InterPro" id="IPR001021">
    <property type="entry name" value="Ribosomal_bL25_long"/>
</dbReference>
<evidence type="ECO:0000256" key="5">
    <source>
        <dbReference type="HAMAP-Rule" id="MF_01334"/>
    </source>
</evidence>
<name>A0A839RHU8_9ACTN</name>
<dbReference type="InterPro" id="IPR020930">
    <property type="entry name" value="Ribosomal_uL5_bac-type"/>
</dbReference>
<protein>
    <recommendedName>
        <fullName evidence="5">Large ribosomal subunit protein bL25</fullName>
    </recommendedName>
    <alternativeName>
        <fullName evidence="5">General stress protein CTC</fullName>
    </alternativeName>
</protein>
<dbReference type="NCBIfam" id="NF004131">
    <property type="entry name" value="PRK05618.2-1"/>
    <property type="match status" value="1"/>
</dbReference>
<accession>A0A839RHU8</accession>
<dbReference type="PANTHER" id="PTHR33284:SF1">
    <property type="entry name" value="RIBOSOMAL PROTEIN L25_GLN-TRNA SYNTHETASE, ANTI-CODON-BINDING DOMAIN-CONTAINING PROTEIN"/>
    <property type="match status" value="1"/>
</dbReference>
<keyword evidence="4 5" id="KW-0687">Ribonucleoprotein</keyword>
<organism evidence="9 10">
    <name type="scientific">Hoyosella altamirensis</name>
    <dbReference type="NCBI Taxonomy" id="616997"/>
    <lineage>
        <taxon>Bacteria</taxon>
        <taxon>Bacillati</taxon>
        <taxon>Actinomycetota</taxon>
        <taxon>Actinomycetes</taxon>
        <taxon>Mycobacteriales</taxon>
        <taxon>Hoyosellaceae</taxon>
        <taxon>Hoyosella</taxon>
    </lineage>
</organism>
<feature type="region of interest" description="Disordered" evidence="6">
    <location>
        <begin position="178"/>
        <end position="212"/>
    </location>
</feature>
<dbReference type="SUPFAM" id="SSF50715">
    <property type="entry name" value="Ribosomal protein L25-like"/>
    <property type="match status" value="1"/>
</dbReference>
<dbReference type="GO" id="GO:0006412">
    <property type="term" value="P:translation"/>
    <property type="evidence" value="ECO:0007669"/>
    <property type="project" value="UniProtKB-UniRule"/>
</dbReference>
<dbReference type="AlphaFoldDB" id="A0A839RHU8"/>